<evidence type="ECO:0000313" key="2">
    <source>
        <dbReference type="Proteomes" id="UP001596422"/>
    </source>
</evidence>
<dbReference type="Proteomes" id="UP001596422">
    <property type="component" value="Unassembled WGS sequence"/>
</dbReference>
<dbReference type="RefSeq" id="WP_379910944.1">
    <property type="nucleotide sequence ID" value="NZ_JBHSWE010000001.1"/>
</dbReference>
<protein>
    <submittedName>
        <fullName evidence="1">Uncharacterized protein</fullName>
    </submittedName>
</protein>
<name>A0ABW2A4X9_9GAMM</name>
<proteinExistence type="predicted"/>
<comment type="caution">
    <text evidence="1">The sequence shown here is derived from an EMBL/GenBank/DDBJ whole genome shotgun (WGS) entry which is preliminary data.</text>
</comment>
<sequence>MADEHGTWPGPVADTPETFATAAVALYRDPEQWLQSQQQGFRLHNRHFAFEPHAQSLMARLETLGRTIDQHRLKNFTGAMLRHHTMKSTQYMAQWIEAKNRHKAD</sequence>
<gene>
    <name evidence="1" type="ORF">ACFQDL_22385</name>
</gene>
<reference evidence="2" key="1">
    <citation type="journal article" date="2019" name="Int. J. Syst. Evol. Microbiol.">
        <title>The Global Catalogue of Microorganisms (GCM) 10K type strain sequencing project: providing services to taxonomists for standard genome sequencing and annotation.</title>
        <authorList>
            <consortium name="The Broad Institute Genomics Platform"/>
            <consortium name="The Broad Institute Genome Sequencing Center for Infectious Disease"/>
            <person name="Wu L."/>
            <person name="Ma J."/>
        </authorList>
    </citation>
    <scope>NUCLEOTIDE SEQUENCE [LARGE SCALE GENOMIC DNA]</scope>
    <source>
        <strain evidence="2">NBRC 111756</strain>
    </source>
</reference>
<keyword evidence="2" id="KW-1185">Reference proteome</keyword>
<evidence type="ECO:0000313" key="1">
    <source>
        <dbReference type="EMBL" id="MFC6672507.1"/>
    </source>
</evidence>
<organism evidence="1 2">
    <name type="scientific">Marinobacterium aestuariivivens</name>
    <dbReference type="NCBI Taxonomy" id="1698799"/>
    <lineage>
        <taxon>Bacteria</taxon>
        <taxon>Pseudomonadati</taxon>
        <taxon>Pseudomonadota</taxon>
        <taxon>Gammaproteobacteria</taxon>
        <taxon>Oceanospirillales</taxon>
        <taxon>Oceanospirillaceae</taxon>
        <taxon>Marinobacterium</taxon>
    </lineage>
</organism>
<dbReference type="EMBL" id="JBHSWE010000001">
    <property type="protein sequence ID" value="MFC6672507.1"/>
    <property type="molecule type" value="Genomic_DNA"/>
</dbReference>
<accession>A0ABW2A4X9</accession>